<feature type="transmembrane region" description="Helical" evidence="8">
    <location>
        <begin position="207"/>
        <end position="224"/>
    </location>
</feature>
<dbReference type="GO" id="GO:0022857">
    <property type="term" value="F:transmembrane transporter activity"/>
    <property type="evidence" value="ECO:0007669"/>
    <property type="project" value="InterPro"/>
</dbReference>
<reference evidence="9 10" key="1">
    <citation type="submission" date="2019-01" db="EMBL/GenBank/DDBJ databases">
        <title>Complete genome sequence of Cohnella hallensis HS21 isolated from Korean fir (Abies koreana) rhizospheric soil.</title>
        <authorList>
            <person name="Jiang L."/>
            <person name="Kang S.W."/>
            <person name="Kim S."/>
            <person name="Jung J."/>
            <person name="Kim C.Y."/>
            <person name="Kim D.H."/>
            <person name="Kim S.W."/>
            <person name="Lee J."/>
        </authorList>
    </citation>
    <scope>NUCLEOTIDE SEQUENCE [LARGE SCALE GENOMIC DNA]</scope>
    <source>
        <strain evidence="9 10">HS21</strain>
    </source>
</reference>
<evidence type="ECO:0000256" key="7">
    <source>
        <dbReference type="ARBA" id="ARBA00023136"/>
    </source>
</evidence>
<organism evidence="9 10">
    <name type="scientific">Cohnella abietis</name>
    <dbReference type="NCBI Taxonomy" id="2507935"/>
    <lineage>
        <taxon>Bacteria</taxon>
        <taxon>Bacillati</taxon>
        <taxon>Bacillota</taxon>
        <taxon>Bacilli</taxon>
        <taxon>Bacillales</taxon>
        <taxon>Paenibacillaceae</taxon>
        <taxon>Cohnella</taxon>
    </lineage>
</organism>
<dbReference type="KEGG" id="cohn:KCTCHS21_29910"/>
<dbReference type="PANTHER" id="PTHR30472">
    <property type="entry name" value="FERRIC ENTEROBACTIN TRANSPORT SYSTEM PERMEASE PROTEIN"/>
    <property type="match status" value="1"/>
</dbReference>
<gene>
    <name evidence="9" type="ORF">KCTCHS21_29910</name>
</gene>
<feature type="transmembrane region" description="Helical" evidence="8">
    <location>
        <begin position="105"/>
        <end position="123"/>
    </location>
</feature>
<dbReference type="GO" id="GO:0033214">
    <property type="term" value="P:siderophore-iron import into cell"/>
    <property type="evidence" value="ECO:0007669"/>
    <property type="project" value="TreeGrafter"/>
</dbReference>
<evidence type="ECO:0000313" key="9">
    <source>
        <dbReference type="EMBL" id="BBI33592.1"/>
    </source>
</evidence>
<keyword evidence="5 8" id="KW-0812">Transmembrane</keyword>
<keyword evidence="3" id="KW-0813">Transport</keyword>
<evidence type="ECO:0000313" key="10">
    <source>
        <dbReference type="Proteomes" id="UP000289856"/>
    </source>
</evidence>
<evidence type="ECO:0000256" key="4">
    <source>
        <dbReference type="ARBA" id="ARBA00022475"/>
    </source>
</evidence>
<comment type="similarity">
    <text evidence="2">Belongs to the binding-protein-dependent transport system permease family. FecCD subfamily.</text>
</comment>
<feature type="transmembrane region" description="Helical" evidence="8">
    <location>
        <begin position="129"/>
        <end position="150"/>
    </location>
</feature>
<feature type="transmembrane region" description="Helical" evidence="8">
    <location>
        <begin position="75"/>
        <end position="96"/>
    </location>
</feature>
<dbReference type="Proteomes" id="UP000289856">
    <property type="component" value="Chromosome"/>
</dbReference>
<dbReference type="InterPro" id="IPR000522">
    <property type="entry name" value="ABC_transptr_permease_BtuC"/>
</dbReference>
<dbReference type="AlphaFoldDB" id="A0A3T1D690"/>
<evidence type="ECO:0000256" key="3">
    <source>
        <dbReference type="ARBA" id="ARBA00022448"/>
    </source>
</evidence>
<feature type="transmembrane region" description="Helical" evidence="8">
    <location>
        <begin position="21"/>
        <end position="45"/>
    </location>
</feature>
<accession>A0A3T1D690</accession>
<feature type="transmembrane region" description="Helical" evidence="8">
    <location>
        <begin position="289"/>
        <end position="307"/>
    </location>
</feature>
<keyword evidence="7 8" id="KW-0472">Membrane</keyword>
<name>A0A3T1D690_9BACL</name>
<dbReference type="OrthoDB" id="9811721at2"/>
<keyword evidence="4" id="KW-1003">Cell membrane</keyword>
<dbReference type="EMBL" id="AP019400">
    <property type="protein sequence ID" value="BBI33592.1"/>
    <property type="molecule type" value="Genomic_DNA"/>
</dbReference>
<evidence type="ECO:0000256" key="2">
    <source>
        <dbReference type="ARBA" id="ARBA00007935"/>
    </source>
</evidence>
<dbReference type="CDD" id="cd06550">
    <property type="entry name" value="TM_ABC_iron-siderophores_like"/>
    <property type="match status" value="1"/>
</dbReference>
<proteinExistence type="inferred from homology"/>
<feature type="transmembrane region" description="Helical" evidence="8">
    <location>
        <begin position="250"/>
        <end position="277"/>
    </location>
</feature>
<evidence type="ECO:0000256" key="1">
    <source>
        <dbReference type="ARBA" id="ARBA00004651"/>
    </source>
</evidence>
<comment type="subcellular location">
    <subcellularLocation>
        <location evidence="1">Cell membrane</location>
        <topology evidence="1">Multi-pass membrane protein</topology>
    </subcellularLocation>
</comment>
<feature type="transmembrane region" description="Helical" evidence="8">
    <location>
        <begin position="319"/>
        <end position="339"/>
    </location>
</feature>
<dbReference type="FunFam" id="1.10.3470.10:FF:000001">
    <property type="entry name" value="Vitamin B12 ABC transporter permease BtuC"/>
    <property type="match status" value="1"/>
</dbReference>
<dbReference type="SUPFAM" id="SSF81345">
    <property type="entry name" value="ABC transporter involved in vitamin B12 uptake, BtuC"/>
    <property type="match status" value="1"/>
</dbReference>
<dbReference type="RefSeq" id="WP_130609532.1">
    <property type="nucleotide sequence ID" value="NZ_AP019400.1"/>
</dbReference>
<dbReference type="GO" id="GO:0005886">
    <property type="term" value="C:plasma membrane"/>
    <property type="evidence" value="ECO:0007669"/>
    <property type="project" value="UniProtKB-SubCell"/>
</dbReference>
<sequence>MKETIKLKARSFLQGGQGKGTKITLLLVLLTICGIISIGIGTLSISPLHVVELLFTGDRDSAEGLVVWSFRLPRFVLAIIAGAALAVSGTVLQGVVRNPLASPDIVGVTSGASMVAVCYLAFLNEKLGMGFMPLFAFAGAALVSLFIYILSWKKGISPFRMILVGLAVTSLLEAGKTLFLIFSPIFLTSQAQIWITGSIYGAKWGNVLALLPWFCVLFALLLLMSRKLDIQILGEETTISLGGRLQLQRIALIGIASALAGSAIAFVGGIGFIGLMAPHIARRLVGGTHFVLLIASAIVGALLLGGADLMGRLLFSPKDVAAGVFTAVLGAPFFLYLLMTSRKNEV</sequence>
<evidence type="ECO:0000256" key="5">
    <source>
        <dbReference type="ARBA" id="ARBA00022692"/>
    </source>
</evidence>
<dbReference type="PANTHER" id="PTHR30472:SF24">
    <property type="entry name" value="FERRIC ENTEROBACTIN TRANSPORT SYSTEM PERMEASE PROTEIN FEPG"/>
    <property type="match status" value="1"/>
</dbReference>
<evidence type="ECO:0000256" key="6">
    <source>
        <dbReference type="ARBA" id="ARBA00022989"/>
    </source>
</evidence>
<feature type="transmembrane region" description="Helical" evidence="8">
    <location>
        <begin position="162"/>
        <end position="187"/>
    </location>
</feature>
<keyword evidence="10" id="KW-1185">Reference proteome</keyword>
<dbReference type="InterPro" id="IPR037294">
    <property type="entry name" value="ABC_BtuC-like"/>
</dbReference>
<dbReference type="Gene3D" id="1.10.3470.10">
    <property type="entry name" value="ABC transporter involved in vitamin B12 uptake, BtuC"/>
    <property type="match status" value="1"/>
</dbReference>
<keyword evidence="6 8" id="KW-1133">Transmembrane helix</keyword>
<evidence type="ECO:0000256" key="8">
    <source>
        <dbReference type="SAM" id="Phobius"/>
    </source>
</evidence>
<dbReference type="Pfam" id="PF01032">
    <property type="entry name" value="FecCD"/>
    <property type="match status" value="1"/>
</dbReference>
<protein>
    <submittedName>
        <fullName evidence="9">Iron ABC transporter permease</fullName>
    </submittedName>
</protein>